<dbReference type="Pfam" id="PF12833">
    <property type="entry name" value="HTH_18"/>
    <property type="match status" value="1"/>
</dbReference>
<dbReference type="InterPro" id="IPR018060">
    <property type="entry name" value="HTH_AraC"/>
</dbReference>
<proteinExistence type="predicted"/>
<accession>A0ABS2RLZ4</accession>
<dbReference type="PROSITE" id="PS01124">
    <property type="entry name" value="HTH_ARAC_FAMILY_2"/>
    <property type="match status" value="1"/>
</dbReference>
<dbReference type="PANTHER" id="PTHR46796:SF6">
    <property type="entry name" value="ARAC SUBFAMILY"/>
    <property type="match status" value="1"/>
</dbReference>
<evidence type="ECO:0000313" key="5">
    <source>
        <dbReference type="EMBL" id="MBM7800012.1"/>
    </source>
</evidence>
<keyword evidence="1" id="KW-0805">Transcription regulation</keyword>
<dbReference type="InterPro" id="IPR009057">
    <property type="entry name" value="Homeodomain-like_sf"/>
</dbReference>
<dbReference type="EMBL" id="JAFBCF010000001">
    <property type="protein sequence ID" value="MBM7800012.1"/>
    <property type="molecule type" value="Genomic_DNA"/>
</dbReference>
<organism evidence="5 6">
    <name type="scientific">Microlunatus panaciterrae</name>
    <dbReference type="NCBI Taxonomy" id="400768"/>
    <lineage>
        <taxon>Bacteria</taxon>
        <taxon>Bacillati</taxon>
        <taxon>Actinomycetota</taxon>
        <taxon>Actinomycetes</taxon>
        <taxon>Propionibacteriales</taxon>
        <taxon>Propionibacteriaceae</taxon>
        <taxon>Microlunatus</taxon>
    </lineage>
</organism>
<dbReference type="Gene3D" id="1.10.10.60">
    <property type="entry name" value="Homeodomain-like"/>
    <property type="match status" value="1"/>
</dbReference>
<dbReference type="Proteomes" id="UP000704762">
    <property type="component" value="Unassembled WGS sequence"/>
</dbReference>
<dbReference type="InterPro" id="IPR050204">
    <property type="entry name" value="AraC_XylS_family_regulators"/>
</dbReference>
<gene>
    <name evidence="5" type="ORF">JOE57_002933</name>
</gene>
<name>A0ABS2RLZ4_9ACTN</name>
<evidence type="ECO:0000256" key="1">
    <source>
        <dbReference type="ARBA" id="ARBA00023015"/>
    </source>
</evidence>
<dbReference type="SUPFAM" id="SSF46689">
    <property type="entry name" value="Homeodomain-like"/>
    <property type="match status" value="2"/>
</dbReference>
<evidence type="ECO:0000259" key="4">
    <source>
        <dbReference type="PROSITE" id="PS01124"/>
    </source>
</evidence>
<protein>
    <submittedName>
        <fullName evidence="5">AraC-like DNA-binding protein</fullName>
    </submittedName>
</protein>
<dbReference type="RefSeq" id="WP_204919136.1">
    <property type="nucleotide sequence ID" value="NZ_BAAAQP010000003.1"/>
</dbReference>
<dbReference type="PANTHER" id="PTHR46796">
    <property type="entry name" value="HTH-TYPE TRANSCRIPTIONAL ACTIVATOR RHAS-RELATED"/>
    <property type="match status" value="1"/>
</dbReference>
<dbReference type="SMART" id="SM00342">
    <property type="entry name" value="HTH_ARAC"/>
    <property type="match status" value="1"/>
</dbReference>
<reference evidence="5 6" key="1">
    <citation type="submission" date="2021-01" db="EMBL/GenBank/DDBJ databases">
        <title>Sequencing the genomes of 1000 actinobacteria strains.</title>
        <authorList>
            <person name="Klenk H.-P."/>
        </authorList>
    </citation>
    <scope>NUCLEOTIDE SEQUENCE [LARGE SCALE GENOMIC DNA]</scope>
    <source>
        <strain evidence="5 6">DSM 18662</strain>
    </source>
</reference>
<evidence type="ECO:0000256" key="2">
    <source>
        <dbReference type="ARBA" id="ARBA00023125"/>
    </source>
</evidence>
<comment type="caution">
    <text evidence="5">The sequence shown here is derived from an EMBL/GenBank/DDBJ whole genome shotgun (WGS) entry which is preliminary data.</text>
</comment>
<evidence type="ECO:0000256" key="3">
    <source>
        <dbReference type="ARBA" id="ARBA00023163"/>
    </source>
</evidence>
<evidence type="ECO:0000313" key="6">
    <source>
        <dbReference type="Proteomes" id="UP000704762"/>
    </source>
</evidence>
<keyword evidence="6" id="KW-1185">Reference proteome</keyword>
<sequence>MQVAADHRLALRLARPPEVRGIGIGVHGTRHRHERWVLPELHSLHLYGYDGVVTLDGVLHRIRPGHASLVPPGAVMEFQFRGPSEHLFAHLLMPRSGPTRDVPVMQDLGVDGPVLQERLRSARHLLEPDHLAAEVWSVLWSLATLEQRRGSQADGEHPALRAAVRHVEGHLADRLTVPEIAAATGYSASHLNRLFGSAMGCSVTAYVRRRRMARARHLLQDTTQSISSVAASVGIADLQAFNKACRREFGAPPRALRSGS</sequence>
<keyword evidence="2" id="KW-0238">DNA-binding</keyword>
<dbReference type="InterPro" id="IPR037923">
    <property type="entry name" value="HTH-like"/>
</dbReference>
<feature type="domain" description="HTH araC/xylS-type" evidence="4">
    <location>
        <begin position="161"/>
        <end position="259"/>
    </location>
</feature>
<keyword evidence="3" id="KW-0804">Transcription</keyword>
<dbReference type="SUPFAM" id="SSF51215">
    <property type="entry name" value="Regulatory protein AraC"/>
    <property type="match status" value="1"/>
</dbReference>